<sequence length="485" mass="52107">MNFKSSFTQFEKIFCSLLLTTFSLYVHPAFSATTTEIQQQHESPKIMALDFVDVAKKATPAVVSIRVKIAPSSPFQKSERDETDLFNENFWQQFFGLPKSNEKKSSQDQVGQASGFIVSDNGYILTNNHVITDAKEITAMLVDGREFPAKVVGKDKNTDIAVLKIEAESLPYLKLADSDELQPGQWAIAIGNPLGLQASLTVGVISATGRDNLDIATIEDFIQTDAAINRGNSGGPLLDMKGEVVGINTAIVSNQGGYMGIGFAIPSNIAQNIMDQLISSGSATRGFIGVTLQKIDQNLAQAFGLTKMEGALISDISKGSPAEKAGLRQGDIVLKYDNHPVAHISALRKAVSFMKPGTKLNLTILREGKTLEIPIDVGTFPEHPSQLIAADNKIGLEVENITPETAQKLGISGLKGGLLITQVRPGSPAYIAGIRPGAILVAVNQNTVTTVAEFQQILKDSDPSKPVLLLIKQGGFTRFVSIKVD</sequence>
<dbReference type="GO" id="GO:0004252">
    <property type="term" value="F:serine-type endopeptidase activity"/>
    <property type="evidence" value="ECO:0007669"/>
    <property type="project" value="InterPro"/>
</dbReference>
<dbReference type="InterPro" id="IPR001478">
    <property type="entry name" value="PDZ"/>
</dbReference>
<feature type="binding site" evidence="12">
    <location>
        <position position="159"/>
    </location>
    <ligand>
        <name>substrate</name>
    </ligand>
</feature>
<evidence type="ECO:0000256" key="13">
    <source>
        <dbReference type="RuleBase" id="RU364067"/>
    </source>
</evidence>
<dbReference type="EC" id="3.4.21.107" evidence="13"/>
<dbReference type="PANTHER" id="PTHR22939">
    <property type="entry name" value="SERINE PROTEASE FAMILY S1C HTRA-RELATED"/>
    <property type="match status" value="1"/>
</dbReference>
<dbReference type="Gene3D" id="2.30.42.10">
    <property type="match status" value="2"/>
</dbReference>
<dbReference type="InterPro" id="IPR041489">
    <property type="entry name" value="PDZ_6"/>
</dbReference>
<dbReference type="RefSeq" id="WP_006340464.1">
    <property type="nucleotide sequence ID" value="NC_015702.1"/>
</dbReference>
<dbReference type="PRINTS" id="PR00834">
    <property type="entry name" value="PROTEASES2C"/>
</dbReference>
<keyword evidence="10 13" id="KW-0346">Stress response</keyword>
<dbReference type="EMBL" id="FR872580">
    <property type="protein sequence ID" value="CCB87658.1"/>
    <property type="molecule type" value="Genomic_DNA"/>
</dbReference>
<comment type="similarity">
    <text evidence="3 13">Belongs to the peptidase S1C family.</text>
</comment>
<feature type="active site" description="Charge relay system" evidence="11">
    <location>
        <position position="129"/>
    </location>
</feature>
<feature type="signal peptide" evidence="13">
    <location>
        <begin position="1"/>
        <end position="31"/>
    </location>
</feature>
<reference key="1">
    <citation type="journal article" date="2011" name="Mol. Biol. Evol.">
        <title>Unity in variety -- the pan-genome of the Chlamydiae.</title>
        <authorList>
            <person name="Collingro A."/>
            <person name="Tischler P."/>
            <person name="Weinmaier T."/>
            <person name="Penz T."/>
            <person name="Heinz E."/>
            <person name="Brunham R.C."/>
            <person name="Read T.D."/>
            <person name="Bavoil P.M."/>
            <person name="Sachse K."/>
            <person name="Kahane S."/>
            <person name="Friedman M.G."/>
            <person name="Rattei T."/>
            <person name="Myers G.S.A."/>
            <person name="Horn M."/>
        </authorList>
    </citation>
    <scope>NUCLEOTIDE SEQUENCE</scope>
    <source>
        <strain>UV7</strain>
    </source>
</reference>
<evidence type="ECO:0000256" key="3">
    <source>
        <dbReference type="ARBA" id="ARBA00010541"/>
    </source>
</evidence>
<evidence type="ECO:0000256" key="7">
    <source>
        <dbReference type="ARBA" id="ARBA00022764"/>
    </source>
</evidence>
<proteinExistence type="inferred from homology"/>
<dbReference type="AlphaFoldDB" id="F8KVD4"/>
<dbReference type="NCBIfam" id="TIGR02037">
    <property type="entry name" value="degP_htrA_DO"/>
    <property type="match status" value="1"/>
</dbReference>
<keyword evidence="6" id="KW-0677">Repeat</keyword>
<dbReference type="PROSITE" id="PS50106">
    <property type="entry name" value="PDZ"/>
    <property type="match status" value="2"/>
</dbReference>
<dbReference type="SUPFAM" id="SSF50494">
    <property type="entry name" value="Trypsin-like serine proteases"/>
    <property type="match status" value="1"/>
</dbReference>
<dbReference type="Pfam" id="PF17820">
    <property type="entry name" value="PDZ_6"/>
    <property type="match status" value="1"/>
</dbReference>
<feature type="binding site" evidence="12">
    <location>
        <position position="129"/>
    </location>
    <ligand>
        <name>substrate</name>
    </ligand>
</feature>
<evidence type="ECO:0000256" key="10">
    <source>
        <dbReference type="ARBA" id="ARBA00023016"/>
    </source>
</evidence>
<feature type="active site" description="Charge relay system" evidence="11">
    <location>
        <position position="159"/>
    </location>
</feature>
<evidence type="ECO:0000256" key="12">
    <source>
        <dbReference type="PIRSR" id="PIRSR611782-2"/>
    </source>
</evidence>
<evidence type="ECO:0000256" key="11">
    <source>
        <dbReference type="PIRSR" id="PIRSR611782-1"/>
    </source>
</evidence>
<keyword evidence="9 13" id="KW-0720">Serine protease</keyword>
<feature type="domain" description="PDZ" evidence="14">
    <location>
        <begin position="289"/>
        <end position="368"/>
    </location>
</feature>
<evidence type="ECO:0000256" key="6">
    <source>
        <dbReference type="ARBA" id="ARBA00022737"/>
    </source>
</evidence>
<evidence type="ECO:0000256" key="1">
    <source>
        <dbReference type="ARBA" id="ARBA00001772"/>
    </source>
</evidence>
<comment type="catalytic activity">
    <reaction evidence="1 13">
        <text>Acts on substrates that are at least partially unfolded. The cleavage site P1 residue is normally between a pair of hydrophobic residues, such as Val-|-Val.</text>
        <dbReference type="EC" id="3.4.21.107"/>
    </reaction>
</comment>
<dbReference type="Pfam" id="PF13365">
    <property type="entry name" value="Trypsin_2"/>
    <property type="match status" value="1"/>
</dbReference>
<dbReference type="InterPro" id="IPR009003">
    <property type="entry name" value="Peptidase_S1_PA"/>
</dbReference>
<dbReference type="Gene3D" id="2.40.10.120">
    <property type="match status" value="1"/>
</dbReference>
<dbReference type="HOGENOM" id="CLU_020120_1_1_0"/>
<organism evidence="15 16">
    <name type="scientific">Parachlamydia acanthamoebae (strain UV7)</name>
    <dbReference type="NCBI Taxonomy" id="765952"/>
    <lineage>
        <taxon>Bacteria</taxon>
        <taxon>Pseudomonadati</taxon>
        <taxon>Chlamydiota</taxon>
        <taxon>Chlamydiia</taxon>
        <taxon>Parachlamydiales</taxon>
        <taxon>Parachlamydiaceae</taxon>
        <taxon>Parachlamydia</taxon>
    </lineage>
</organism>
<name>F8KVD4_PARAV</name>
<feature type="binding site" evidence="12">
    <location>
        <begin position="231"/>
        <end position="233"/>
    </location>
    <ligand>
        <name>substrate</name>
    </ligand>
</feature>
<feature type="chain" id="PRO_5010599749" description="Periplasmic serine endoprotease DegP-like" evidence="13">
    <location>
        <begin position="32"/>
        <end position="485"/>
    </location>
</feature>
<evidence type="ECO:0000313" key="15">
    <source>
        <dbReference type="EMBL" id="CCB87658.1"/>
    </source>
</evidence>
<evidence type="ECO:0000256" key="9">
    <source>
        <dbReference type="ARBA" id="ARBA00022825"/>
    </source>
</evidence>
<dbReference type="Proteomes" id="UP000000495">
    <property type="component" value="Chromosome"/>
</dbReference>
<feature type="domain" description="PDZ" evidence="14">
    <location>
        <begin position="397"/>
        <end position="473"/>
    </location>
</feature>
<dbReference type="InterPro" id="IPR011782">
    <property type="entry name" value="Pept_S1C_Do"/>
</dbReference>
<dbReference type="InterPro" id="IPR036034">
    <property type="entry name" value="PDZ_sf"/>
</dbReference>
<protein>
    <recommendedName>
        <fullName evidence="13">Periplasmic serine endoprotease DegP-like</fullName>
        <ecNumber evidence="13">3.4.21.107</ecNumber>
    </recommendedName>
</protein>
<keyword evidence="16" id="KW-1185">Reference proteome</keyword>
<evidence type="ECO:0000256" key="5">
    <source>
        <dbReference type="ARBA" id="ARBA00022729"/>
    </source>
</evidence>
<dbReference type="InterPro" id="IPR001940">
    <property type="entry name" value="Peptidase_S1C"/>
</dbReference>
<dbReference type="CDD" id="cd10839">
    <property type="entry name" value="cpPDZ1_DegP-like"/>
    <property type="match status" value="1"/>
</dbReference>
<dbReference type="PANTHER" id="PTHR22939:SF129">
    <property type="entry name" value="SERINE PROTEASE HTRA2, MITOCHONDRIAL"/>
    <property type="match status" value="1"/>
</dbReference>
<dbReference type="KEGG" id="puv:PUV_27080"/>
<feature type="active site" description="Charge relay system" evidence="11">
    <location>
        <position position="233"/>
    </location>
</feature>
<dbReference type="OrthoDB" id="9758917at2"/>
<evidence type="ECO:0000256" key="4">
    <source>
        <dbReference type="ARBA" id="ARBA00022670"/>
    </source>
</evidence>
<reference evidence="15 16" key="2">
    <citation type="journal article" date="2011" name="Mol. Biol. Evol.">
        <title>Unity in variety--the pan-genome of the Chlamydiae.</title>
        <authorList>
            <person name="Collingro A."/>
            <person name="Tischler P."/>
            <person name="Weinmaier T."/>
            <person name="Penz T."/>
            <person name="Heinz E."/>
            <person name="Brunham R.C."/>
            <person name="Read T.D."/>
            <person name="Bavoil P.M."/>
            <person name="Sachse K."/>
            <person name="Kahane S."/>
            <person name="Friedman M.G."/>
            <person name="Rattei T."/>
            <person name="Myers G.S."/>
            <person name="Horn M."/>
        </authorList>
    </citation>
    <scope>NUCLEOTIDE SEQUENCE [LARGE SCALE GENOMIC DNA]</scope>
    <source>
        <strain evidence="16">UV7</strain>
    </source>
</reference>
<evidence type="ECO:0000313" key="16">
    <source>
        <dbReference type="Proteomes" id="UP000000495"/>
    </source>
</evidence>
<dbReference type="STRING" id="765952.PUV_27080"/>
<dbReference type="GO" id="GO:0042597">
    <property type="term" value="C:periplasmic space"/>
    <property type="evidence" value="ECO:0007669"/>
    <property type="project" value="UniProtKB-SubCell"/>
</dbReference>
<dbReference type="Pfam" id="PF13180">
    <property type="entry name" value="PDZ_2"/>
    <property type="match status" value="1"/>
</dbReference>
<comment type="subcellular location">
    <subcellularLocation>
        <location evidence="2 13">Periplasm</location>
    </subcellularLocation>
</comment>
<evidence type="ECO:0000256" key="8">
    <source>
        <dbReference type="ARBA" id="ARBA00022801"/>
    </source>
</evidence>
<keyword evidence="8 13" id="KW-0378">Hydrolase</keyword>
<dbReference type="SMART" id="SM00228">
    <property type="entry name" value="PDZ"/>
    <property type="match status" value="2"/>
</dbReference>
<accession>F8KVD4</accession>
<dbReference type="GO" id="GO:0006508">
    <property type="term" value="P:proteolysis"/>
    <property type="evidence" value="ECO:0007669"/>
    <property type="project" value="UniProtKB-KW"/>
</dbReference>
<dbReference type="FunFam" id="2.40.10.120:FF:000007">
    <property type="entry name" value="Periplasmic serine endoprotease DegP-like"/>
    <property type="match status" value="1"/>
</dbReference>
<keyword evidence="7" id="KW-0574">Periplasm</keyword>
<keyword evidence="5 13" id="KW-0732">Signal</keyword>
<evidence type="ECO:0000259" key="14">
    <source>
        <dbReference type="PROSITE" id="PS50106"/>
    </source>
</evidence>
<dbReference type="SUPFAM" id="SSF50156">
    <property type="entry name" value="PDZ domain-like"/>
    <property type="match status" value="2"/>
</dbReference>
<evidence type="ECO:0000256" key="2">
    <source>
        <dbReference type="ARBA" id="ARBA00004418"/>
    </source>
</evidence>
<dbReference type="eggNOG" id="COG0265">
    <property type="taxonomic scope" value="Bacteria"/>
</dbReference>
<keyword evidence="4 13" id="KW-0645">Protease</keyword>
<gene>
    <name evidence="15" type="primary">htrA</name>
    <name evidence="15" type="ordered locus">PUV_27080</name>
</gene>